<sequence>MNSNNIIKFSIFIVFLGLLTALYYRRVDHIYRTSAALLGLSLPLWVPKVYNPSEGIVRKVLSPIYDDRVMIVFSIFIAVHVSLVNVPFTTVDLFHKEWRDADVISHFLGGMTIWMIIASVLREFKLNWRKLIFYSILLFYTLAIGWEILEKLSESQISFIAETLQNKIRDVISDSLGMLLGIIIEKERITSYQQS</sequence>
<dbReference type="EMBL" id="DUJN01000002">
    <property type="protein sequence ID" value="HII60543.1"/>
    <property type="molecule type" value="Genomic_DNA"/>
</dbReference>
<accession>A0A832W742</accession>
<feature type="transmembrane region" description="Helical" evidence="1">
    <location>
        <begin position="131"/>
        <end position="149"/>
    </location>
</feature>
<keyword evidence="1" id="KW-0812">Transmembrane</keyword>
<keyword evidence="1" id="KW-1133">Transmembrane helix</keyword>
<evidence type="ECO:0000256" key="1">
    <source>
        <dbReference type="SAM" id="Phobius"/>
    </source>
</evidence>
<dbReference type="GeneID" id="1443878"/>
<dbReference type="RefSeq" id="WP_048053426.1">
    <property type="nucleotide sequence ID" value="NZ_DUJN01000002.1"/>
</dbReference>
<feature type="transmembrane region" description="Helical" evidence="1">
    <location>
        <begin position="6"/>
        <end position="24"/>
    </location>
</feature>
<dbReference type="AlphaFoldDB" id="A0A832W742"/>
<evidence type="ECO:0000313" key="2">
    <source>
        <dbReference type="EMBL" id="HII60543.1"/>
    </source>
</evidence>
<comment type="caution">
    <text evidence="2">The sequence shown here is derived from an EMBL/GenBank/DDBJ whole genome shotgun (WGS) entry which is preliminary data.</text>
</comment>
<proteinExistence type="predicted"/>
<name>A0A832W742_PYRHR</name>
<feature type="transmembrane region" description="Helical" evidence="1">
    <location>
        <begin position="69"/>
        <end position="91"/>
    </location>
</feature>
<reference evidence="2" key="1">
    <citation type="journal article" date="2020" name="bioRxiv">
        <title>A rank-normalized archaeal taxonomy based on genome phylogeny resolves widespread incomplete and uneven classifications.</title>
        <authorList>
            <person name="Rinke C."/>
            <person name="Chuvochina M."/>
            <person name="Mussig A.J."/>
            <person name="Chaumeil P.-A."/>
            <person name="Waite D.W."/>
            <person name="Whitman W.B."/>
            <person name="Parks D.H."/>
            <person name="Hugenholtz P."/>
        </authorList>
    </citation>
    <scope>NUCLEOTIDE SEQUENCE</scope>
    <source>
        <strain evidence="2">UBA8834</strain>
    </source>
</reference>
<feature type="transmembrane region" description="Helical" evidence="1">
    <location>
        <begin position="103"/>
        <end position="124"/>
    </location>
</feature>
<organism evidence="2 3">
    <name type="scientific">Pyrococcus horikoshii</name>
    <dbReference type="NCBI Taxonomy" id="53953"/>
    <lineage>
        <taxon>Archaea</taxon>
        <taxon>Methanobacteriati</taxon>
        <taxon>Methanobacteriota</taxon>
        <taxon>Thermococci</taxon>
        <taxon>Thermococcales</taxon>
        <taxon>Thermococcaceae</taxon>
        <taxon>Pyrococcus</taxon>
    </lineage>
</organism>
<keyword evidence="1" id="KW-0472">Membrane</keyword>
<gene>
    <name evidence="2" type="ORF">HA331_02080</name>
</gene>
<protein>
    <submittedName>
        <fullName evidence="2">Uncharacterized protein</fullName>
    </submittedName>
</protein>
<dbReference type="Proteomes" id="UP000617544">
    <property type="component" value="Unassembled WGS sequence"/>
</dbReference>
<evidence type="ECO:0000313" key="3">
    <source>
        <dbReference type="Proteomes" id="UP000617544"/>
    </source>
</evidence>